<dbReference type="InterPro" id="IPR001919">
    <property type="entry name" value="CBD2"/>
</dbReference>
<dbReference type="EMBL" id="BSDI01000039">
    <property type="protein sequence ID" value="GLI00970.1"/>
    <property type="molecule type" value="Genomic_DNA"/>
</dbReference>
<reference evidence="4" key="1">
    <citation type="submission" date="2022-12" db="EMBL/GenBank/DDBJ databases">
        <title>New Phytohabitans aurantiacus sp. RD004123 nov., an actinomycete isolated from soil.</title>
        <authorList>
            <person name="Triningsih D.W."/>
            <person name="Harunari E."/>
            <person name="Igarashi Y."/>
        </authorList>
    </citation>
    <scope>NUCLEOTIDE SEQUENCE</scope>
    <source>
        <strain evidence="4">RD004123</strain>
    </source>
</reference>
<keyword evidence="2" id="KW-0732">Signal</keyword>
<dbReference type="InterPro" id="IPR025584">
    <property type="entry name" value="Cthe_2159"/>
</dbReference>
<dbReference type="InterPro" id="IPR012291">
    <property type="entry name" value="CBM2_carb-bd_dom_sf"/>
</dbReference>
<feature type="region of interest" description="Disordered" evidence="1">
    <location>
        <begin position="568"/>
        <end position="610"/>
    </location>
</feature>
<evidence type="ECO:0000259" key="3">
    <source>
        <dbReference type="PROSITE" id="PS51173"/>
    </source>
</evidence>
<evidence type="ECO:0000313" key="5">
    <source>
        <dbReference type="Proteomes" id="UP001144280"/>
    </source>
</evidence>
<dbReference type="Pfam" id="PF14262">
    <property type="entry name" value="Cthe_2159"/>
    <property type="match status" value="1"/>
</dbReference>
<dbReference type="InterPro" id="IPR008965">
    <property type="entry name" value="CBM2/CBM3_carb-bd_dom_sf"/>
</dbReference>
<dbReference type="PROSITE" id="PS51173">
    <property type="entry name" value="CBM2"/>
    <property type="match status" value="1"/>
</dbReference>
<feature type="chain" id="PRO_5046063450" description="CBM2 domain-containing protein" evidence="2">
    <location>
        <begin position="23"/>
        <end position="719"/>
    </location>
</feature>
<gene>
    <name evidence="4" type="ORF">Pa4123_62460</name>
</gene>
<proteinExistence type="predicted"/>
<keyword evidence="5" id="KW-1185">Reference proteome</keyword>
<sequence>MRRTRKLAIPVAAAAISVTAWMGAVTGAAAETDDVGVLAAGDAAAAAIAANAPDHDDPADHSWSSADVAAITLNGSSATSGSPDVSVSGGVVTITGAGTYQLTGSLTNGQIVVDTAESGIVRLLLNGVTIANSTSSAINVVDAGEVMVVLNAGTTNRLSDASQYVYPDPSVDEPNAALFSAADLTIAGTGSLTVTGNAYDGIASKDGLVIAAGTITVNAVDEGIRGKDYLIVNGGTLSVTTRTGDGLKSDEDGDATLGYVLVAGGTTTVTAAGDGVHGETDVITTGGTLSVRAGGGRTTPLPADASAKGLKAGVLIVTGGGQVTVDAADDAVNSDVAVAIDGGTLNLATADDAVHGETTVDVTAGTVNVTNSYEGLEALKLTISGGAVNVTSTDDGLNSAEEGINEFAVAPNAFIRITGGSVSTSGGTDAIDTNGTLSISGGTVVAHGSDTRAGGEGGLDSNGPITFSGGTTFSTGLTAVTGAIANTSPQRWITYRFAARQAAGTIVQVASGSTVIAAYRATKAFQQIALSSNQVIGGRSYDIYTGGSVSGTPVGSLYPSGSLTGATRAGSATASGTTVTTPPTSPPTTAVPTTPGPAPTTVAPTTPGTSPGTAACRVTYTITSQWSGGFQGDVTIANTGTSAVNGWALRWSFANGQQINQAWNATYAQSGTQVTATNAGWNGTIAPNGTASFGFTGSWTGTNAKPTAFTLNNATCAVA</sequence>
<name>A0ABQ5R3H8_9ACTN</name>
<dbReference type="SMART" id="SM00637">
    <property type="entry name" value="CBD_II"/>
    <property type="match status" value="1"/>
</dbReference>
<dbReference type="Pfam" id="PF00553">
    <property type="entry name" value="CBM_2"/>
    <property type="match status" value="1"/>
</dbReference>
<evidence type="ECO:0000313" key="4">
    <source>
        <dbReference type="EMBL" id="GLI00970.1"/>
    </source>
</evidence>
<feature type="domain" description="CBM2" evidence="3">
    <location>
        <begin position="609"/>
        <end position="719"/>
    </location>
</feature>
<evidence type="ECO:0000256" key="1">
    <source>
        <dbReference type="SAM" id="MobiDB-lite"/>
    </source>
</evidence>
<dbReference type="Gene3D" id="2.60.40.290">
    <property type="match status" value="1"/>
</dbReference>
<comment type="caution">
    <text evidence="4">The sequence shown here is derived from an EMBL/GenBank/DDBJ whole genome shotgun (WGS) entry which is preliminary data.</text>
</comment>
<dbReference type="Proteomes" id="UP001144280">
    <property type="component" value="Unassembled WGS sequence"/>
</dbReference>
<dbReference type="RefSeq" id="WP_281901633.1">
    <property type="nucleotide sequence ID" value="NZ_BSDI01000039.1"/>
</dbReference>
<protein>
    <recommendedName>
        <fullName evidence="3">CBM2 domain-containing protein</fullName>
    </recommendedName>
</protein>
<organism evidence="4 5">
    <name type="scientific">Phytohabitans aurantiacus</name>
    <dbReference type="NCBI Taxonomy" id="3016789"/>
    <lineage>
        <taxon>Bacteria</taxon>
        <taxon>Bacillati</taxon>
        <taxon>Actinomycetota</taxon>
        <taxon>Actinomycetes</taxon>
        <taxon>Micromonosporales</taxon>
        <taxon>Micromonosporaceae</taxon>
    </lineage>
</organism>
<feature type="signal peptide" evidence="2">
    <location>
        <begin position="1"/>
        <end position="22"/>
    </location>
</feature>
<evidence type="ECO:0000256" key="2">
    <source>
        <dbReference type="SAM" id="SignalP"/>
    </source>
</evidence>
<dbReference type="SUPFAM" id="SSF49384">
    <property type="entry name" value="Carbohydrate-binding domain"/>
    <property type="match status" value="1"/>
</dbReference>
<accession>A0ABQ5R3H8</accession>